<comment type="cofactor">
    <cofactor evidence="1">
        <name>pantetheine 4'-phosphate</name>
        <dbReference type="ChEBI" id="CHEBI:47942"/>
    </cofactor>
</comment>
<keyword evidence="6" id="KW-0443">Lipid metabolism</keyword>
<dbReference type="SUPFAM" id="SSF55048">
    <property type="entry name" value="Probable ACP-binding domain of malonyl-CoA ACP transacylase"/>
    <property type="match status" value="1"/>
</dbReference>
<dbReference type="CDD" id="cd08953">
    <property type="entry name" value="KR_2_SDR_x"/>
    <property type="match status" value="1"/>
</dbReference>
<feature type="region of interest" description="N-terminal hotdog fold" evidence="8">
    <location>
        <begin position="1368"/>
        <end position="1490"/>
    </location>
</feature>
<dbReference type="FunFam" id="3.40.47.10:FF:000042">
    <property type="entry name" value="Polyketide synthase Pks13"/>
    <property type="match status" value="1"/>
</dbReference>
<feature type="region of interest" description="C-terminal hotdog fold" evidence="8">
    <location>
        <begin position="1508"/>
        <end position="1660"/>
    </location>
</feature>
<evidence type="ECO:0000313" key="13">
    <source>
        <dbReference type="EMBL" id="GLW63695.1"/>
    </source>
</evidence>
<evidence type="ECO:0000256" key="6">
    <source>
        <dbReference type="ARBA" id="ARBA00023098"/>
    </source>
</evidence>
<dbReference type="Pfam" id="PF21394">
    <property type="entry name" value="Beta-ketacyl_N"/>
    <property type="match status" value="1"/>
</dbReference>
<dbReference type="Pfam" id="PF08659">
    <property type="entry name" value="KR"/>
    <property type="match status" value="1"/>
</dbReference>
<dbReference type="InterPro" id="IPR001227">
    <property type="entry name" value="Ac_transferase_dom_sf"/>
</dbReference>
<dbReference type="GO" id="GO:0005886">
    <property type="term" value="C:plasma membrane"/>
    <property type="evidence" value="ECO:0007669"/>
    <property type="project" value="TreeGrafter"/>
</dbReference>
<keyword evidence="4" id="KW-0808">Transferase</keyword>
<dbReference type="Gene3D" id="3.30.70.3290">
    <property type="match status" value="1"/>
</dbReference>
<feature type="active site" description="Proton donor; for dehydratase activity" evidence="8">
    <location>
        <position position="1579"/>
    </location>
</feature>
<sequence>MADQALDPNHIAIIGMAGRFPGAPDVDTFWENLAQGRECITRLSDDELRASGVSPALLGRDDYVKAKGVLEGGDLFDAGFFGYSPREAEVMDPQHRVFLECAWEALESAGCDPHAFQGRIGVFAGASLNSYLLYNVMANKAAFDATGAYQTLLSSDKDFLATRVSYKLDLKGPAVTVQTACSTSLTAVHMACQSLLSGECDIALAGGVSVSVPLKGGYVYQQGGILSPDGHCRAFDADAAGTVAGNGAGIVVLRRLTDALDAGDAVRAVIRGTAINNDGSLKAGYTAPSVDGQTEVIAEALAVADVDAATVGYVETHGTGTPLGDPIEIAALTRAFREHTSETGYCAIGSVKTNVGHLDAAAGVTALIKAALALSREAIPPSLNFTRPNPQLGLDDSPFFVNTELRPWPRRPDRPRRAGVSSFGIGGTNVHVVLEEAPSPEPSGPGKPVRLLTLSGRTPQALAENARRLADHLDRHEDVDLGDVAYTLSCRRRAFEYRRTVVCRNREEAVAALRRQEEPAGPAEAGTPAPVAFMFPGQGAQYVGMARDLYLHEPLFAAEIDRCADLFAEHLGEDLRALLFAEDPQDAGAAERLRQTAIAQPALFMVEYALARLWESWGVRPRAMVGHSIGEYVAACLAGVFSLEDAVRLVAARGRLVQAMPPGAMLTVLLPEKEVLDLLGPELSLAAVNSAALSVVSGPTEAIEDLERRLADAGVACRRLHTSHAFHSPSMQAAVAPFVEEVRRVTLNAPEIPFCSNVTGTWITDEQATSPEYWGEHLRRTVRFGDALDALLADPSLVMLEVGPGHALGDFVRRHPSCGSRTVLGSLRHPKERRDDREYLLSGLGALWRAGGTVDWDAFYADEDRRVLALPGYAFQRQRYWVEPDGSAREREPRQVAEAASIDAWFHTPGWRRLAPHAEPDARVADALWIVLGAELPFGRDLARRLADEGADVVRVSAGDELRETGDRSWTIDPAHRKHYAAVLEAVADAEPKAVRVVHLWSLGCDPADRLDEERLALGRRLGFDTLLALAQGIGDAAPRAPIAIDVLCRGLHAVTGEEALQPENAPLLGVCTVIPQEVPDVTCRTLDVTGVAPADPGDDALRAVLAVLGRDTEERELALRGRHWWVRDFDAVRLGPDTADRTRLRDGGVYLITGGLGGVGLALAEHIARSVAEPVLGLIGRSPFPAEDAWSQWLAEHGEEDPASGRILRLRRLRELGARVVVLQADVTDEEQMARAVGELRARHGAINGVVHAAGLPSRGMIAGKSREDADEVMAAKTRGTLVLDRVLDDDYDFLLLCSSLTSVLGGPGQSDYCAANAFLDAFAQWKRHRAGAPVAAVAWDTWRGVGMAADLAALVGGGPAGEPTGHPLLRLVRTEGETRTYAASLGTDHWILDDHRIMGRGLVPGTTYLELARAAVAEQAGGRMIELRDVVFALPLIVADGQTRDVYVTVGPRDGELHFTVRSRSGMGADAVWQEHASGRICFHDADGELGTPIMRDLDELARECDAEVIETEEEIKRRFKLDLVEKGGRIEFAFGPRWRCLRRIRVGEGRLLVTLRLDDAFLGDLDGYALHPALLDVAGASARIHARDVYYLPFTYRRLQVWSGLTGTIHCHVRLVESPDSSGETLTCDTDIFDPDGRLLARIVGFTIKRINDVDGLVAQVERASAQADGGGEADGTPAGVLRTLGEGMSEQEGVAAFARILAAPEVPRQLVVTRRDLTALRRLARSITPALLASEAEQIAPPAVAHPRPDLATPYVAPATEEERAVAAIWQEVLGVDRVGVDDDFFELGGHSLAAVQIGAKIRGRFGVDLEMRDFFDRPTVAGTVAALTAATAGGRARTEDAIPALARDEPGDDPDLDRLDELSDEEVEARLRELLAEETEERGETA</sequence>
<dbReference type="SUPFAM" id="SSF52151">
    <property type="entry name" value="FabD/lysophospholipase-like"/>
    <property type="match status" value="1"/>
</dbReference>
<dbReference type="Gene3D" id="3.40.47.10">
    <property type="match status" value="1"/>
</dbReference>
<dbReference type="Pfam" id="PF00550">
    <property type="entry name" value="PP-binding"/>
    <property type="match status" value="1"/>
</dbReference>
<dbReference type="Gene3D" id="3.10.129.110">
    <property type="entry name" value="Polyketide synthase dehydratase"/>
    <property type="match status" value="1"/>
</dbReference>
<dbReference type="PROSITE" id="PS00012">
    <property type="entry name" value="PHOSPHOPANTETHEINE"/>
    <property type="match status" value="1"/>
</dbReference>
<dbReference type="SUPFAM" id="SSF51735">
    <property type="entry name" value="NAD(P)-binding Rossmann-fold domains"/>
    <property type="match status" value="2"/>
</dbReference>
<dbReference type="InterPro" id="IPR020806">
    <property type="entry name" value="PKS_PP-bd"/>
</dbReference>
<dbReference type="SMART" id="SM00826">
    <property type="entry name" value="PKS_DH"/>
    <property type="match status" value="1"/>
</dbReference>
<feature type="domain" description="PKS/mFAS DH" evidence="12">
    <location>
        <begin position="1368"/>
        <end position="1660"/>
    </location>
</feature>
<dbReference type="SUPFAM" id="SSF53901">
    <property type="entry name" value="Thiolase-like"/>
    <property type="match status" value="1"/>
</dbReference>
<dbReference type="InterPro" id="IPR014030">
    <property type="entry name" value="Ketoacyl_synth_N"/>
</dbReference>
<feature type="domain" description="Ketosynthase family 3 (KS3)" evidence="11">
    <location>
        <begin position="8"/>
        <end position="436"/>
    </location>
</feature>
<dbReference type="InterPro" id="IPR049900">
    <property type="entry name" value="PKS_mFAS_DH"/>
</dbReference>
<feature type="region of interest" description="Disordered" evidence="9">
    <location>
        <begin position="1843"/>
        <end position="1868"/>
    </location>
</feature>
<dbReference type="Pfam" id="PF00698">
    <property type="entry name" value="Acyl_transf_1"/>
    <property type="match status" value="1"/>
</dbReference>
<dbReference type="FunFam" id="1.10.1200.10:FF:000016">
    <property type="entry name" value="Non-ribosomal peptide synthase"/>
    <property type="match status" value="1"/>
</dbReference>
<proteinExistence type="predicted"/>
<dbReference type="InterPro" id="IPR049551">
    <property type="entry name" value="PKS_DH_C"/>
</dbReference>
<evidence type="ECO:0000259" key="11">
    <source>
        <dbReference type="PROSITE" id="PS52004"/>
    </source>
</evidence>
<evidence type="ECO:0000256" key="3">
    <source>
        <dbReference type="ARBA" id="ARBA00022553"/>
    </source>
</evidence>
<keyword evidence="14" id="KW-1185">Reference proteome</keyword>
<keyword evidence="7" id="KW-0511">Multifunctional enzyme</keyword>
<dbReference type="InterPro" id="IPR029058">
    <property type="entry name" value="AB_hydrolase_fold"/>
</dbReference>
<protein>
    <recommendedName>
        <fullName evidence="15">SDR family NAD(P)-dependent oxidoreductase</fullName>
    </recommendedName>
</protein>
<dbReference type="GO" id="GO:0005737">
    <property type="term" value="C:cytoplasm"/>
    <property type="evidence" value="ECO:0007669"/>
    <property type="project" value="TreeGrafter"/>
</dbReference>
<dbReference type="GO" id="GO:0004315">
    <property type="term" value="F:3-oxoacyl-[acyl-carrier-protein] synthase activity"/>
    <property type="evidence" value="ECO:0007669"/>
    <property type="project" value="InterPro"/>
</dbReference>
<dbReference type="InterPro" id="IPR016035">
    <property type="entry name" value="Acyl_Trfase/lysoPLipase"/>
</dbReference>
<dbReference type="InterPro" id="IPR014031">
    <property type="entry name" value="Ketoacyl_synth_C"/>
</dbReference>
<evidence type="ECO:0000256" key="1">
    <source>
        <dbReference type="ARBA" id="ARBA00001957"/>
    </source>
</evidence>
<dbReference type="Gene3D" id="3.40.366.10">
    <property type="entry name" value="Malonyl-Coenzyme A Acyl Carrier Protein, domain 2"/>
    <property type="match status" value="1"/>
</dbReference>
<dbReference type="GO" id="GO:0044550">
    <property type="term" value="P:secondary metabolite biosynthetic process"/>
    <property type="evidence" value="ECO:0007669"/>
    <property type="project" value="UniProtKB-ARBA"/>
</dbReference>
<dbReference type="RefSeq" id="WP_067914067.1">
    <property type="nucleotide sequence ID" value="NZ_BSRZ01000003.1"/>
</dbReference>
<dbReference type="Pfam" id="PF00109">
    <property type="entry name" value="ketoacyl-synt"/>
    <property type="match status" value="1"/>
</dbReference>
<evidence type="ECO:0000259" key="12">
    <source>
        <dbReference type="PROSITE" id="PS52019"/>
    </source>
</evidence>
<dbReference type="Gene3D" id="3.40.50.720">
    <property type="entry name" value="NAD(P)-binding Rossmann-like Domain"/>
    <property type="match status" value="1"/>
</dbReference>
<evidence type="ECO:0000256" key="8">
    <source>
        <dbReference type="PROSITE-ProRule" id="PRU01363"/>
    </source>
</evidence>
<dbReference type="PANTHER" id="PTHR43775:SF37">
    <property type="entry name" value="SI:DKEY-61P9.11"/>
    <property type="match status" value="1"/>
</dbReference>
<dbReference type="Pfam" id="PF21089">
    <property type="entry name" value="PKS_DH_N"/>
    <property type="match status" value="1"/>
</dbReference>
<dbReference type="Pfam" id="PF14765">
    <property type="entry name" value="PS-DH"/>
    <property type="match status" value="1"/>
</dbReference>
<dbReference type="PANTHER" id="PTHR43775">
    <property type="entry name" value="FATTY ACID SYNTHASE"/>
    <property type="match status" value="1"/>
</dbReference>
<dbReference type="GO" id="GO:0006633">
    <property type="term" value="P:fatty acid biosynthetic process"/>
    <property type="evidence" value="ECO:0007669"/>
    <property type="project" value="InterPro"/>
</dbReference>
<dbReference type="InterPro" id="IPR016036">
    <property type="entry name" value="Malonyl_transacylase_ACP-bd"/>
</dbReference>
<dbReference type="InterPro" id="IPR042104">
    <property type="entry name" value="PKS_dehydratase_sf"/>
</dbReference>
<dbReference type="Pfam" id="PF02801">
    <property type="entry name" value="Ketoacyl-synt_C"/>
    <property type="match status" value="1"/>
</dbReference>
<dbReference type="InterPro" id="IPR050091">
    <property type="entry name" value="PKS_NRPS_Biosynth_Enz"/>
</dbReference>
<keyword evidence="2" id="KW-0596">Phosphopantetheine</keyword>
<name>A0A9W6UWI0_9ACTN</name>
<dbReference type="PROSITE" id="PS52004">
    <property type="entry name" value="KS3_2"/>
    <property type="match status" value="1"/>
</dbReference>
<dbReference type="InterPro" id="IPR049552">
    <property type="entry name" value="PKS_DH_N"/>
</dbReference>
<dbReference type="InterPro" id="IPR020807">
    <property type="entry name" value="PKS_DH"/>
</dbReference>
<organism evidence="13 14">
    <name type="scientific">Actinomadura rubrobrunea</name>
    <dbReference type="NCBI Taxonomy" id="115335"/>
    <lineage>
        <taxon>Bacteria</taxon>
        <taxon>Bacillati</taxon>
        <taxon>Actinomycetota</taxon>
        <taxon>Actinomycetes</taxon>
        <taxon>Streptosporangiales</taxon>
        <taxon>Thermomonosporaceae</taxon>
        <taxon>Actinomadura</taxon>
    </lineage>
</organism>
<dbReference type="SMART" id="SM00823">
    <property type="entry name" value="PKS_PP"/>
    <property type="match status" value="1"/>
</dbReference>
<evidence type="ECO:0000313" key="14">
    <source>
        <dbReference type="Proteomes" id="UP001165124"/>
    </source>
</evidence>
<dbReference type="InterPro" id="IPR036736">
    <property type="entry name" value="ACP-like_sf"/>
</dbReference>
<dbReference type="InterPro" id="IPR018201">
    <property type="entry name" value="Ketoacyl_synth_AS"/>
</dbReference>
<dbReference type="InterPro" id="IPR049490">
    <property type="entry name" value="C883_1060-like_KR_N"/>
</dbReference>
<dbReference type="SMART" id="SM00827">
    <property type="entry name" value="PKS_AT"/>
    <property type="match status" value="1"/>
</dbReference>
<dbReference type="Gene3D" id="3.30.70.250">
    <property type="entry name" value="Malonyl-CoA ACP transacylase, ACP-binding"/>
    <property type="match status" value="1"/>
</dbReference>
<evidence type="ECO:0000256" key="2">
    <source>
        <dbReference type="ARBA" id="ARBA00022450"/>
    </source>
</evidence>
<dbReference type="GO" id="GO:0004312">
    <property type="term" value="F:fatty acid synthase activity"/>
    <property type="evidence" value="ECO:0007669"/>
    <property type="project" value="TreeGrafter"/>
</dbReference>
<dbReference type="InterPro" id="IPR014043">
    <property type="entry name" value="Acyl_transferase_dom"/>
</dbReference>
<evidence type="ECO:0000256" key="7">
    <source>
        <dbReference type="ARBA" id="ARBA00023268"/>
    </source>
</evidence>
<dbReference type="InterPro" id="IPR016039">
    <property type="entry name" value="Thiolase-like"/>
</dbReference>
<comment type="caution">
    <text evidence="13">The sequence shown here is derived from an EMBL/GenBank/DDBJ whole genome shotgun (WGS) entry which is preliminary data.</text>
</comment>
<dbReference type="Proteomes" id="UP001165124">
    <property type="component" value="Unassembled WGS sequence"/>
</dbReference>
<dbReference type="SMART" id="SM00822">
    <property type="entry name" value="PKS_KR"/>
    <property type="match status" value="1"/>
</dbReference>
<dbReference type="EMBL" id="BSRZ01000003">
    <property type="protein sequence ID" value="GLW63695.1"/>
    <property type="molecule type" value="Genomic_DNA"/>
</dbReference>
<feature type="domain" description="Carrier" evidence="10">
    <location>
        <begin position="1761"/>
        <end position="1836"/>
    </location>
</feature>
<dbReference type="SMART" id="SM00825">
    <property type="entry name" value="PKS_KS"/>
    <property type="match status" value="1"/>
</dbReference>
<keyword evidence="5" id="KW-0276">Fatty acid metabolism</keyword>
<reference evidence="13" key="1">
    <citation type="submission" date="2023-02" db="EMBL/GenBank/DDBJ databases">
        <title>Actinomadura rubrobrunea NBRC 14622.</title>
        <authorList>
            <person name="Ichikawa N."/>
            <person name="Sato H."/>
            <person name="Tonouchi N."/>
        </authorList>
    </citation>
    <scope>NUCLEOTIDE SEQUENCE</scope>
    <source>
        <strain evidence="13">NBRC 14622</strain>
    </source>
</reference>
<dbReference type="PROSITE" id="PS50075">
    <property type="entry name" value="CARRIER"/>
    <property type="match status" value="1"/>
</dbReference>
<keyword evidence="3" id="KW-0597">Phosphoprotein</keyword>
<dbReference type="CDD" id="cd00833">
    <property type="entry name" value="PKS"/>
    <property type="match status" value="1"/>
</dbReference>
<feature type="active site" description="Proton acceptor; for dehydratase activity" evidence="8">
    <location>
        <position position="1397"/>
    </location>
</feature>
<dbReference type="InterPro" id="IPR036291">
    <property type="entry name" value="NAD(P)-bd_dom_sf"/>
</dbReference>
<dbReference type="Gene3D" id="3.40.50.1820">
    <property type="entry name" value="alpha/beta hydrolase"/>
    <property type="match status" value="1"/>
</dbReference>
<evidence type="ECO:0000256" key="5">
    <source>
        <dbReference type="ARBA" id="ARBA00022832"/>
    </source>
</evidence>
<dbReference type="InterPro" id="IPR057326">
    <property type="entry name" value="KR_dom"/>
</dbReference>
<dbReference type="Pfam" id="PF22621">
    <property type="entry name" value="CurL-like_PKS_C"/>
    <property type="match status" value="1"/>
</dbReference>
<gene>
    <name evidence="13" type="ORF">Arub01_19390</name>
</gene>
<evidence type="ECO:0000259" key="10">
    <source>
        <dbReference type="PROSITE" id="PS50075"/>
    </source>
</evidence>
<dbReference type="InterPro" id="IPR013968">
    <property type="entry name" value="PKS_KR"/>
</dbReference>
<dbReference type="GO" id="GO:0071770">
    <property type="term" value="P:DIM/DIP cell wall layer assembly"/>
    <property type="evidence" value="ECO:0007669"/>
    <property type="project" value="TreeGrafter"/>
</dbReference>
<dbReference type="InterPro" id="IPR006162">
    <property type="entry name" value="Ppantetheine_attach_site"/>
</dbReference>
<evidence type="ECO:0000256" key="9">
    <source>
        <dbReference type="SAM" id="MobiDB-lite"/>
    </source>
</evidence>
<accession>A0A9W6UWI0</accession>
<dbReference type="InterPro" id="IPR020841">
    <property type="entry name" value="PKS_Beta-ketoAc_synthase_dom"/>
</dbReference>
<evidence type="ECO:0000256" key="4">
    <source>
        <dbReference type="ARBA" id="ARBA00022679"/>
    </source>
</evidence>
<dbReference type="PROSITE" id="PS52019">
    <property type="entry name" value="PKS_MFAS_DH"/>
    <property type="match status" value="1"/>
</dbReference>
<dbReference type="InterPro" id="IPR009081">
    <property type="entry name" value="PP-bd_ACP"/>
</dbReference>
<dbReference type="SUPFAM" id="SSF47336">
    <property type="entry name" value="ACP-like"/>
    <property type="match status" value="1"/>
</dbReference>
<dbReference type="PROSITE" id="PS00606">
    <property type="entry name" value="KS3_1"/>
    <property type="match status" value="1"/>
</dbReference>
<evidence type="ECO:0008006" key="15">
    <source>
        <dbReference type="Google" id="ProtNLM"/>
    </source>
</evidence>
<dbReference type="GO" id="GO:0031177">
    <property type="term" value="F:phosphopantetheine binding"/>
    <property type="evidence" value="ECO:0007669"/>
    <property type="project" value="InterPro"/>
</dbReference>